<sequence length="532" mass="57173">MQAVYDTQTKDCHIKDKNVNLDWVTNGRFDVVRLNNDLEEGTVISTCPFTTSSYTSPRGTQYQICPDTDYRGGSSQQINGITTQNACAQRCGGISGCTKAVWDSVNQVCHIKDTANDATQIWALNKQFDVIQVINSYNPVTQGSWTDFIRLPVTPVAAYVVPEYPESSRILIFSAWGKDTFGGGPGYTQFADYNFKTGAVSQRTVSNTQHDMFCPGISALEDGRIIITGGSNAEVSSIYDPASNSFSRAADMKIPRGYQTSATLSDGRVFTIGGSYSGPRGGKVGEVYDPKANTWTLLPNVDFTPMLTTDAEGNWRTDNHAWLFGWKNGIVFQAGPSPKQNWYGTSGSGSVVQAGTRPGADDQMCGVNVMYDVGKILTTGGSTDYTNSPATTMAHITTIGEPGKPSSIERVAEMSWPRGFANGVVLPDGTVLVTGGQKRSLVFTDTDGVITPELFNPSTKRWTKMASEAVPRNYHAGAILLPDGRVWSGGGGLCYTGGPGNSDAYCNKQVDHADGQIFSPPYLFTSSGSAAT</sequence>
<dbReference type="OrthoDB" id="2019572at2759"/>
<evidence type="ECO:0000313" key="4">
    <source>
        <dbReference type="Proteomes" id="UP001056384"/>
    </source>
</evidence>
<dbReference type="SMART" id="SM00612">
    <property type="entry name" value="Kelch"/>
    <property type="match status" value="3"/>
</dbReference>
<evidence type="ECO:0000259" key="2">
    <source>
        <dbReference type="Pfam" id="PF07250"/>
    </source>
</evidence>
<protein>
    <submittedName>
        <fullName evidence="3">PAN/Apple domain, galactose oxidase/kelch, beta-propeller</fullName>
    </submittedName>
</protein>
<dbReference type="EMBL" id="CP099419">
    <property type="protein sequence ID" value="USW49599.1"/>
    <property type="molecule type" value="Genomic_DNA"/>
</dbReference>
<gene>
    <name evidence="3" type="ORF">Slin15195_G029180</name>
</gene>
<dbReference type="AlphaFoldDB" id="A0A9Q9AKH3"/>
<feature type="domain" description="Glyoxal oxidase N-terminal" evidence="2">
    <location>
        <begin position="410"/>
        <end position="491"/>
    </location>
</feature>
<dbReference type="Pfam" id="PF01344">
    <property type="entry name" value="Kelch_1"/>
    <property type="match status" value="1"/>
</dbReference>
<dbReference type="InterPro" id="IPR009880">
    <property type="entry name" value="Glyoxal_oxidase_N"/>
</dbReference>
<dbReference type="SUPFAM" id="SSF50965">
    <property type="entry name" value="Galactose oxidase, central domain"/>
    <property type="match status" value="1"/>
</dbReference>
<dbReference type="Pfam" id="PF00024">
    <property type="entry name" value="PAN_1"/>
    <property type="match status" value="1"/>
</dbReference>
<dbReference type="Proteomes" id="UP001056384">
    <property type="component" value="Chromosome 2"/>
</dbReference>
<dbReference type="PANTHER" id="PTHR32208">
    <property type="entry name" value="SECRETED PROTEIN-RELATED"/>
    <property type="match status" value="1"/>
</dbReference>
<dbReference type="Gene3D" id="2.130.10.80">
    <property type="entry name" value="Galactose oxidase/kelch, beta-propeller"/>
    <property type="match status" value="1"/>
</dbReference>
<proteinExistence type="predicted"/>
<reference evidence="3" key="1">
    <citation type="submission" date="2022-06" db="EMBL/GenBank/DDBJ databases">
        <title>Complete genome sequences of two strains of the flax pathogen Septoria linicola.</title>
        <authorList>
            <person name="Lapalu N."/>
            <person name="Simon A."/>
            <person name="Demenou B."/>
            <person name="Paumier D."/>
            <person name="Guillot M.-P."/>
            <person name="Gout L."/>
            <person name="Valade R."/>
        </authorList>
    </citation>
    <scope>NUCLEOTIDE SEQUENCE</scope>
    <source>
        <strain evidence="3">SE15195</strain>
    </source>
</reference>
<dbReference type="PANTHER" id="PTHR32208:SF56">
    <property type="entry name" value="GALACTOSE OXIDASE-RELATED"/>
    <property type="match status" value="1"/>
</dbReference>
<dbReference type="InterPro" id="IPR011043">
    <property type="entry name" value="Gal_Oxase/kelch_b-propeller"/>
</dbReference>
<dbReference type="InterPro" id="IPR003609">
    <property type="entry name" value="Pan_app"/>
</dbReference>
<feature type="domain" description="Apple" evidence="1">
    <location>
        <begin position="61"/>
        <end position="118"/>
    </location>
</feature>
<evidence type="ECO:0000313" key="3">
    <source>
        <dbReference type="EMBL" id="USW49599.1"/>
    </source>
</evidence>
<dbReference type="InterPro" id="IPR006652">
    <property type="entry name" value="Kelch_1"/>
</dbReference>
<organism evidence="3 4">
    <name type="scientific">Septoria linicola</name>
    <dbReference type="NCBI Taxonomy" id="215465"/>
    <lineage>
        <taxon>Eukaryota</taxon>
        <taxon>Fungi</taxon>
        <taxon>Dikarya</taxon>
        <taxon>Ascomycota</taxon>
        <taxon>Pezizomycotina</taxon>
        <taxon>Dothideomycetes</taxon>
        <taxon>Dothideomycetidae</taxon>
        <taxon>Mycosphaerellales</taxon>
        <taxon>Mycosphaerellaceae</taxon>
        <taxon>Septoria</taxon>
    </lineage>
</organism>
<name>A0A9Q9AKH3_9PEZI</name>
<accession>A0A9Q9AKH3</accession>
<keyword evidence="4" id="KW-1185">Reference proteome</keyword>
<evidence type="ECO:0000259" key="1">
    <source>
        <dbReference type="Pfam" id="PF00024"/>
    </source>
</evidence>
<dbReference type="InterPro" id="IPR037293">
    <property type="entry name" value="Gal_Oxidase_central_sf"/>
</dbReference>
<dbReference type="Pfam" id="PF07250">
    <property type="entry name" value="Glyoxal_oxid_N"/>
    <property type="match status" value="1"/>
</dbReference>